<dbReference type="EMBL" id="KZ996690">
    <property type="protein sequence ID" value="RKO88471.1"/>
    <property type="molecule type" value="Genomic_DNA"/>
</dbReference>
<feature type="region of interest" description="Disordered" evidence="1">
    <location>
        <begin position="130"/>
        <end position="192"/>
    </location>
</feature>
<feature type="compositionally biased region" description="Basic and acidic residues" evidence="1">
    <location>
        <begin position="625"/>
        <end position="643"/>
    </location>
</feature>
<sequence>MPTGSRGSNVGHGSSRPHNDGTWLIKAEILRVDKEVKGEGQPGPGDRFAEVLYYIRSFLAEKVHAPSGCLEHITMLGPYPSYNGPFEHAPLMPKAVNMTPAGRAPVPRPTTQYQPVAPFALPAPAVAPPAAAPPAASLAPPPVSHPRTTTAPASHSIPQTNASSHMAPAPHRPYSRAPAPPTSGFSSKADEKGRNGFCERYIAMAMEQNPPIHIRRSGIGDLVNFRKFKWEKAENEDASSPAHVPPPAVPAAMEKGSPHVPAADAPVPAADGPVPAEDAPVPAVGTPVPAPTQPAAALPAEPPNKLAIRFSFPVSALSKPDAASSSVSGSQTARDPVVEPAPRRGSAYRKGFATTERDIKKDLKEDSRKDVESAHNGTMKKQRPSGMSEEGEKKGRERAKAEAKAARDEKSKKVSISVLSTERDGASGRKLSVSSSASKMTESSTRSRQKASSEDDYSSSSSSVDERPTAKKQKSTENGKAATKASSSTSAKPKTGSISERRRSSQKVVYTDSETSEGEVQRPKKKLAAAAKANPGLPELIKPPRSDQRTRSSDSSTSSSSSLSDTSDSDNAREKIPAARSRKTSLASKSSARPAERADRSAASTASSDDSDAHVGNSRRLVQGRKVDNKDKKTDATPADRPKSAASRSAPEADDPRKATRKRARDDDPPSKATSTGGHGRDPKRGREELSDIDSADERPAADAAAHRAKRKRDGLAPCPQKDGGSTRREREIQRKRAKDRAEPKDGRSLRVHDRAIARTERRTETGSANASPTGPVGVEPGQAWLVVVGGPQAVESAADEYPGCQALWENPALKPRKGRWDQ</sequence>
<name>A0A4P9W7L5_9FUNG</name>
<dbReference type="AlphaFoldDB" id="A0A4P9W7L5"/>
<gene>
    <name evidence="2" type="ORF">BDK51DRAFT_47946</name>
</gene>
<evidence type="ECO:0000256" key="1">
    <source>
        <dbReference type="SAM" id="MobiDB-lite"/>
    </source>
</evidence>
<feature type="compositionally biased region" description="Low complexity" evidence="1">
    <location>
        <begin position="258"/>
        <end position="276"/>
    </location>
</feature>
<feature type="compositionally biased region" description="Polar residues" evidence="1">
    <location>
        <begin position="1"/>
        <end position="12"/>
    </location>
</feature>
<feature type="compositionally biased region" description="Low complexity" evidence="1">
    <location>
        <begin position="480"/>
        <end position="495"/>
    </location>
</feature>
<feature type="compositionally biased region" description="Low complexity" evidence="1">
    <location>
        <begin position="432"/>
        <end position="446"/>
    </location>
</feature>
<organism evidence="2 3">
    <name type="scientific">Blyttiomyces helicus</name>
    <dbReference type="NCBI Taxonomy" id="388810"/>
    <lineage>
        <taxon>Eukaryota</taxon>
        <taxon>Fungi</taxon>
        <taxon>Fungi incertae sedis</taxon>
        <taxon>Chytridiomycota</taxon>
        <taxon>Chytridiomycota incertae sedis</taxon>
        <taxon>Chytridiomycetes</taxon>
        <taxon>Chytridiomycetes incertae sedis</taxon>
        <taxon>Blyttiomyces</taxon>
    </lineage>
</organism>
<feature type="compositionally biased region" description="Basic and acidic residues" evidence="1">
    <location>
        <begin position="679"/>
        <end position="701"/>
    </location>
</feature>
<keyword evidence="3" id="KW-1185">Reference proteome</keyword>
<feature type="compositionally biased region" description="Basic and acidic residues" evidence="1">
    <location>
        <begin position="464"/>
        <end position="477"/>
    </location>
</feature>
<feature type="compositionally biased region" description="Polar residues" evidence="1">
    <location>
        <begin position="323"/>
        <end position="333"/>
    </location>
</feature>
<feature type="region of interest" description="Disordered" evidence="1">
    <location>
        <begin position="319"/>
        <end position="779"/>
    </location>
</feature>
<reference evidence="3" key="1">
    <citation type="journal article" date="2018" name="Nat. Microbiol.">
        <title>Leveraging single-cell genomics to expand the fungal tree of life.</title>
        <authorList>
            <person name="Ahrendt S.R."/>
            <person name="Quandt C.A."/>
            <person name="Ciobanu D."/>
            <person name="Clum A."/>
            <person name="Salamov A."/>
            <person name="Andreopoulos B."/>
            <person name="Cheng J.F."/>
            <person name="Woyke T."/>
            <person name="Pelin A."/>
            <person name="Henrissat B."/>
            <person name="Reynolds N.K."/>
            <person name="Benny G.L."/>
            <person name="Smith M.E."/>
            <person name="James T.Y."/>
            <person name="Grigoriev I.V."/>
        </authorList>
    </citation>
    <scope>NUCLEOTIDE SEQUENCE [LARGE SCALE GENOMIC DNA]</scope>
</reference>
<feature type="compositionally biased region" description="Basic and acidic residues" evidence="1">
    <location>
        <begin position="390"/>
        <end position="412"/>
    </location>
</feature>
<proteinExistence type="predicted"/>
<feature type="compositionally biased region" description="Polar residues" evidence="1">
    <location>
        <begin position="146"/>
        <end position="164"/>
    </location>
</feature>
<dbReference type="Proteomes" id="UP000269721">
    <property type="component" value="Unassembled WGS sequence"/>
</dbReference>
<feature type="region of interest" description="Disordered" evidence="1">
    <location>
        <begin position="251"/>
        <end position="276"/>
    </location>
</feature>
<feature type="compositionally biased region" description="Basic and acidic residues" evidence="1">
    <location>
        <begin position="542"/>
        <end position="552"/>
    </location>
</feature>
<evidence type="ECO:0000313" key="3">
    <source>
        <dbReference type="Proteomes" id="UP000269721"/>
    </source>
</evidence>
<feature type="compositionally biased region" description="Basic and acidic residues" evidence="1">
    <location>
        <begin position="654"/>
        <end position="670"/>
    </location>
</feature>
<feature type="compositionally biased region" description="Basic and acidic residues" evidence="1">
    <location>
        <begin position="355"/>
        <end position="373"/>
    </location>
</feature>
<feature type="compositionally biased region" description="Low complexity" evidence="1">
    <location>
        <begin position="553"/>
        <end position="566"/>
    </location>
</feature>
<accession>A0A4P9W7L5</accession>
<evidence type="ECO:0000313" key="2">
    <source>
        <dbReference type="EMBL" id="RKO88471.1"/>
    </source>
</evidence>
<feature type="compositionally biased region" description="Basic and acidic residues" evidence="1">
    <location>
        <begin position="725"/>
        <end position="765"/>
    </location>
</feature>
<protein>
    <submittedName>
        <fullName evidence="2">Uncharacterized protein</fullName>
    </submittedName>
</protein>
<feature type="region of interest" description="Disordered" evidence="1">
    <location>
        <begin position="1"/>
        <end position="22"/>
    </location>
</feature>